<dbReference type="OrthoDB" id="1100007at2"/>
<accession>A0A0S7BW35</accession>
<evidence type="ECO:0008006" key="3">
    <source>
        <dbReference type="Google" id="ProtNLM"/>
    </source>
</evidence>
<dbReference type="EMBL" id="DF968182">
    <property type="protein sequence ID" value="GAP42370.1"/>
    <property type="molecule type" value="Genomic_DNA"/>
</dbReference>
<name>A0A0S7BW35_9BACT</name>
<dbReference type="RefSeq" id="WP_062037998.1">
    <property type="nucleotide sequence ID" value="NZ_DF968182.1"/>
</dbReference>
<dbReference type="STRING" id="1678841.TBC1_11499"/>
<gene>
    <name evidence="1" type="ORF">TBC1_11499</name>
</gene>
<sequence>METTGHHTCSKRNGRSYILDHAPFFAGFNEKTHRLQFLGAGYYFWDDNIEMATKWGEDHYNNEYCILECKLNMPGGIFLDLVGNRSHMRYFRNVAVKYAESGYAREKWSLGSFIEHLKMLEKDRPGIFPFKVIRAVDLLPRDEHSKWYFVSGKRNYTLLDPRIVICITEKNALILQSKKIVYESL</sequence>
<protein>
    <recommendedName>
        <fullName evidence="3">DUF3990 domain-containing protein</fullName>
    </recommendedName>
</protein>
<evidence type="ECO:0000313" key="2">
    <source>
        <dbReference type="Proteomes" id="UP000053091"/>
    </source>
</evidence>
<evidence type="ECO:0000313" key="1">
    <source>
        <dbReference type="EMBL" id="GAP42370.1"/>
    </source>
</evidence>
<dbReference type="AlphaFoldDB" id="A0A0S7BW35"/>
<keyword evidence="2" id="KW-1185">Reference proteome</keyword>
<reference evidence="1" key="1">
    <citation type="journal article" date="2015" name="Genome Announc.">
        <title>Draft Genome Sequence of Bacteroidales Strain TBC1, a Novel Isolate from a Methanogenic Wastewater Treatment System.</title>
        <authorList>
            <person name="Tourlousse D.M."/>
            <person name="Matsuura N."/>
            <person name="Sun L."/>
            <person name="Toyonaga M."/>
            <person name="Kuroda K."/>
            <person name="Ohashi A."/>
            <person name="Cruz R."/>
            <person name="Yamaguchi T."/>
            <person name="Sekiguchi Y."/>
        </authorList>
    </citation>
    <scope>NUCLEOTIDE SEQUENCE [LARGE SCALE GENOMIC DNA]</scope>
    <source>
        <strain evidence="1">TBC1</strain>
    </source>
</reference>
<proteinExistence type="predicted"/>
<dbReference type="Proteomes" id="UP000053091">
    <property type="component" value="Unassembled WGS sequence"/>
</dbReference>
<organism evidence="1">
    <name type="scientific">Lentimicrobium saccharophilum</name>
    <dbReference type="NCBI Taxonomy" id="1678841"/>
    <lineage>
        <taxon>Bacteria</taxon>
        <taxon>Pseudomonadati</taxon>
        <taxon>Bacteroidota</taxon>
        <taxon>Bacteroidia</taxon>
        <taxon>Bacteroidales</taxon>
        <taxon>Lentimicrobiaceae</taxon>
        <taxon>Lentimicrobium</taxon>
    </lineage>
</organism>